<evidence type="ECO:0000313" key="3">
    <source>
        <dbReference type="Proteomes" id="UP000184420"/>
    </source>
</evidence>
<keyword evidence="2" id="KW-0418">Kinase</keyword>
<name>A0A1M7H2Q8_9BACT</name>
<dbReference type="AlphaFoldDB" id="A0A1M7H2Q8"/>
<organism evidence="2 3">
    <name type="scientific">Chitinophaga jiangningensis</name>
    <dbReference type="NCBI Taxonomy" id="1419482"/>
    <lineage>
        <taxon>Bacteria</taxon>
        <taxon>Pseudomonadati</taxon>
        <taxon>Bacteroidota</taxon>
        <taxon>Chitinophagia</taxon>
        <taxon>Chitinophagales</taxon>
        <taxon>Chitinophagaceae</taxon>
        <taxon>Chitinophaga</taxon>
    </lineage>
</organism>
<gene>
    <name evidence="2" type="ORF">SAMN05444266_10756</name>
</gene>
<dbReference type="Gene3D" id="1.10.10.10">
    <property type="entry name" value="Winged helix-like DNA-binding domain superfamily/Winged helix DNA-binding domain"/>
    <property type="match status" value="1"/>
</dbReference>
<comment type="similarity">
    <text evidence="1">Belongs to the ROK (NagC/XylR) family.</text>
</comment>
<dbReference type="PROSITE" id="PS01125">
    <property type="entry name" value="ROK"/>
    <property type="match status" value="1"/>
</dbReference>
<protein>
    <submittedName>
        <fullName evidence="2">Sugar kinase of the NBD/HSP70 family, may contain an N-terminal HTH domain</fullName>
    </submittedName>
</protein>
<dbReference type="Proteomes" id="UP000184420">
    <property type="component" value="Unassembled WGS sequence"/>
</dbReference>
<dbReference type="InterPro" id="IPR049874">
    <property type="entry name" value="ROK_cs"/>
</dbReference>
<dbReference type="Pfam" id="PF13412">
    <property type="entry name" value="HTH_24"/>
    <property type="match status" value="1"/>
</dbReference>
<dbReference type="InterPro" id="IPR036390">
    <property type="entry name" value="WH_DNA-bd_sf"/>
</dbReference>
<evidence type="ECO:0000256" key="1">
    <source>
        <dbReference type="ARBA" id="ARBA00006479"/>
    </source>
</evidence>
<keyword evidence="2" id="KW-0808">Transferase</keyword>
<reference evidence="2 3" key="1">
    <citation type="submission" date="2016-11" db="EMBL/GenBank/DDBJ databases">
        <authorList>
            <person name="Jaros S."/>
            <person name="Januszkiewicz K."/>
            <person name="Wedrychowicz H."/>
        </authorList>
    </citation>
    <scope>NUCLEOTIDE SEQUENCE [LARGE SCALE GENOMIC DNA]</scope>
    <source>
        <strain evidence="2 3">DSM 27406</strain>
    </source>
</reference>
<dbReference type="GO" id="GO:0016301">
    <property type="term" value="F:kinase activity"/>
    <property type="evidence" value="ECO:0007669"/>
    <property type="project" value="UniProtKB-KW"/>
</dbReference>
<dbReference type="InterPro" id="IPR000600">
    <property type="entry name" value="ROK"/>
</dbReference>
<dbReference type="PANTHER" id="PTHR18964:SF149">
    <property type="entry name" value="BIFUNCTIONAL UDP-N-ACETYLGLUCOSAMINE 2-EPIMERASE_N-ACETYLMANNOSAMINE KINASE"/>
    <property type="match status" value="1"/>
</dbReference>
<evidence type="ECO:0000313" key="2">
    <source>
        <dbReference type="EMBL" id="SHM22760.1"/>
    </source>
</evidence>
<dbReference type="Gene3D" id="3.30.420.40">
    <property type="match status" value="2"/>
</dbReference>
<proteinExistence type="inferred from homology"/>
<keyword evidence="3" id="KW-1185">Reference proteome</keyword>
<dbReference type="InterPro" id="IPR043129">
    <property type="entry name" value="ATPase_NBD"/>
</dbReference>
<dbReference type="SUPFAM" id="SSF46785">
    <property type="entry name" value="Winged helix' DNA-binding domain"/>
    <property type="match status" value="1"/>
</dbReference>
<dbReference type="PANTHER" id="PTHR18964">
    <property type="entry name" value="ROK (REPRESSOR, ORF, KINASE) FAMILY"/>
    <property type="match status" value="1"/>
</dbReference>
<dbReference type="Pfam" id="PF00480">
    <property type="entry name" value="ROK"/>
    <property type="match status" value="1"/>
</dbReference>
<dbReference type="STRING" id="1419482.SAMN05444266_10756"/>
<dbReference type="EMBL" id="FRBL01000007">
    <property type="protein sequence ID" value="SHM22760.1"/>
    <property type="molecule type" value="Genomic_DNA"/>
</dbReference>
<sequence>MEYKTTKSITPVMAKTFFEELNSNHVTGVAYKNINLKKAALAYFANIGNATIAELCKQLNLSAPKVTNLLNDLIQDGLVKDYGKIESTGGRKPNLYGLVPDSAFFIGVDIKQDHLNLGLSDLQKNLVHTVEGVNFKLDNNKNSLEQLCQHINEFITALPVPREKILGIGINLSGRINYTTGFSYSFFYFDEEPLSKIIESKIGIRVFLENDSRAMAYGEFCSDSVHGEKNVLFLNLDYGIGMGVLIDGKLYYGKSGYSGEFGHIPLFDNEIICHCGKKGCLETEASGWALERMFKQKLAEGSSSLLSRRNISNADITLPDIIDAATHDDVLAIELIARIGENLGRGLAILNNIFNPELVILGGSLAATGDLIRLPIKSAINKYSLSLVNNDTRLKISRLGEKSGIIGACLLVRNKVLIG</sequence>
<accession>A0A1M7H2Q8</accession>
<dbReference type="InterPro" id="IPR036388">
    <property type="entry name" value="WH-like_DNA-bd_sf"/>
</dbReference>
<dbReference type="SUPFAM" id="SSF53067">
    <property type="entry name" value="Actin-like ATPase domain"/>
    <property type="match status" value="2"/>
</dbReference>